<dbReference type="GO" id="GO:0042574">
    <property type="term" value="P:retinal metabolic process"/>
    <property type="evidence" value="ECO:0007669"/>
    <property type="project" value="TreeGrafter"/>
</dbReference>
<dbReference type="Pfam" id="PF03055">
    <property type="entry name" value="RPE65"/>
    <property type="match status" value="1"/>
</dbReference>
<dbReference type="PANTHER" id="PTHR10543:SF86">
    <property type="entry name" value="BETA,BETA-CAROTENE 15,15'-MONOOXYGENASE"/>
    <property type="match status" value="1"/>
</dbReference>
<evidence type="ECO:0000256" key="3">
    <source>
        <dbReference type="ARBA" id="ARBA00022723"/>
    </source>
</evidence>
<evidence type="ECO:0000256" key="2">
    <source>
        <dbReference type="ARBA" id="ARBA00006787"/>
    </source>
</evidence>
<accession>A0AAV2LBY4</accession>
<evidence type="ECO:0000313" key="6">
    <source>
        <dbReference type="EMBL" id="CAL1598046.1"/>
    </source>
</evidence>
<dbReference type="GO" id="GO:0010436">
    <property type="term" value="F:carotenoid dioxygenase activity"/>
    <property type="evidence" value="ECO:0007669"/>
    <property type="project" value="TreeGrafter"/>
</dbReference>
<reference evidence="6 7" key="1">
    <citation type="submission" date="2024-04" db="EMBL/GenBank/DDBJ databases">
        <authorList>
            <person name="Waldvogel A.-M."/>
            <person name="Schoenle A."/>
        </authorList>
    </citation>
    <scope>NUCLEOTIDE SEQUENCE [LARGE SCALE GENOMIC DNA]</scope>
</reference>
<evidence type="ECO:0000256" key="1">
    <source>
        <dbReference type="ARBA" id="ARBA00001954"/>
    </source>
</evidence>
<evidence type="ECO:0000256" key="4">
    <source>
        <dbReference type="ARBA" id="ARBA00023004"/>
    </source>
</evidence>
<dbReference type="InterPro" id="IPR004294">
    <property type="entry name" value="Carotenoid_Oase"/>
</dbReference>
<protein>
    <submittedName>
        <fullName evidence="6">Uncharacterized protein</fullName>
    </submittedName>
</protein>
<dbReference type="GO" id="GO:0003834">
    <property type="term" value="F:beta-carotene 15,15'-dioxygenase activity"/>
    <property type="evidence" value="ECO:0007669"/>
    <property type="project" value="TreeGrafter"/>
</dbReference>
<dbReference type="EMBL" id="OZ035844">
    <property type="protein sequence ID" value="CAL1598046.1"/>
    <property type="molecule type" value="Genomic_DNA"/>
</dbReference>
<comment type="cofactor">
    <cofactor evidence="1">
        <name>Fe(2+)</name>
        <dbReference type="ChEBI" id="CHEBI:29033"/>
    </cofactor>
</comment>
<organism evidence="6 7">
    <name type="scientific">Knipowitschia caucasica</name>
    <name type="common">Caucasian dwarf goby</name>
    <name type="synonym">Pomatoschistus caucasicus</name>
    <dbReference type="NCBI Taxonomy" id="637954"/>
    <lineage>
        <taxon>Eukaryota</taxon>
        <taxon>Metazoa</taxon>
        <taxon>Chordata</taxon>
        <taxon>Craniata</taxon>
        <taxon>Vertebrata</taxon>
        <taxon>Euteleostomi</taxon>
        <taxon>Actinopterygii</taxon>
        <taxon>Neopterygii</taxon>
        <taxon>Teleostei</taxon>
        <taxon>Neoteleostei</taxon>
        <taxon>Acanthomorphata</taxon>
        <taxon>Gobiaria</taxon>
        <taxon>Gobiiformes</taxon>
        <taxon>Gobioidei</taxon>
        <taxon>Gobiidae</taxon>
        <taxon>Gobiinae</taxon>
        <taxon>Knipowitschia</taxon>
    </lineage>
</organism>
<keyword evidence="3" id="KW-0479">Metal-binding</keyword>
<name>A0AAV2LBY4_KNICA</name>
<proteinExistence type="inferred from homology"/>
<evidence type="ECO:0000313" key="7">
    <source>
        <dbReference type="Proteomes" id="UP001497482"/>
    </source>
</evidence>
<gene>
    <name evidence="6" type="ORF">KC01_LOCUS26493</name>
</gene>
<dbReference type="Proteomes" id="UP001497482">
    <property type="component" value="Chromosome 22"/>
</dbReference>
<keyword evidence="7" id="KW-1185">Reference proteome</keyword>
<sequence>MQNIFGKNGTETPEPVQATVKGVIPLWLEGTLIRNGPGLFSVGDSRYNHWFDGMSLIHSFTFKNGEVSYRSKFLKSDTYKRNIKAERIVVSEFGTMVYPDPCKNIFSRY</sequence>
<dbReference type="GO" id="GO:0046872">
    <property type="term" value="F:metal ion binding"/>
    <property type="evidence" value="ECO:0007669"/>
    <property type="project" value="UniProtKB-KW"/>
</dbReference>
<keyword evidence="4" id="KW-0408">Iron</keyword>
<dbReference type="GO" id="GO:0016121">
    <property type="term" value="P:carotene catabolic process"/>
    <property type="evidence" value="ECO:0007669"/>
    <property type="project" value="TreeGrafter"/>
</dbReference>
<comment type="similarity">
    <text evidence="2 5">Belongs to the carotenoid oxygenase family.</text>
</comment>
<dbReference type="PANTHER" id="PTHR10543">
    <property type="entry name" value="BETA-CAROTENE DIOXYGENASE"/>
    <property type="match status" value="1"/>
</dbReference>
<evidence type="ECO:0000256" key="5">
    <source>
        <dbReference type="RuleBase" id="RU003799"/>
    </source>
</evidence>
<dbReference type="AlphaFoldDB" id="A0AAV2LBY4"/>